<dbReference type="AlphaFoldDB" id="A0A261EQ84"/>
<comment type="caution">
    <text evidence="2">The sequence shown here is derived from an EMBL/GenBank/DDBJ whole genome shotgun (WGS) entry which is preliminary data.</text>
</comment>
<feature type="region of interest" description="Disordered" evidence="1">
    <location>
        <begin position="100"/>
        <end position="144"/>
    </location>
</feature>
<reference evidence="2 3" key="1">
    <citation type="journal article" date="2017" name="BMC Genomics">
        <title>Comparative genomic and phylogenomic analyses of the Bifidobacteriaceae family.</title>
        <authorList>
            <person name="Lugli G.A."/>
            <person name="Milani C."/>
            <person name="Turroni F."/>
            <person name="Duranti S."/>
            <person name="Mancabelli L."/>
            <person name="Mangifesta M."/>
            <person name="Ferrario C."/>
            <person name="Modesto M."/>
            <person name="Mattarelli P."/>
            <person name="Jiri K."/>
            <person name="van Sinderen D."/>
            <person name="Ventura M."/>
        </authorList>
    </citation>
    <scope>NUCLEOTIDE SEQUENCE [LARGE SCALE GENOMIC DNA]</scope>
    <source>
        <strain evidence="2 3">DSM 24742</strain>
    </source>
</reference>
<keyword evidence="3" id="KW-1185">Reference proteome</keyword>
<evidence type="ECO:0000313" key="2">
    <source>
        <dbReference type="EMBL" id="OZG49007.1"/>
    </source>
</evidence>
<sequence length="144" mass="15264">MYINDLGKKAEEQARKIAESEQVRSAVEAAKAGAAKAGEAIHDFTQSDNYKEAKQSADDGLRHAAYAMGKAYQQAADSQAADKVAKAFHTGAQRFASFASALGDKARRGAEDARRKADDSPAEPRAIEGDIVDGPSDEQGHAGR</sequence>
<proteinExistence type="predicted"/>
<protein>
    <submittedName>
        <fullName evidence="2">Uncharacterized protein</fullName>
    </submittedName>
</protein>
<organism evidence="2 3">
    <name type="scientific">Pseudoscardovia radai</name>
    <dbReference type="NCBI Taxonomy" id="987066"/>
    <lineage>
        <taxon>Bacteria</taxon>
        <taxon>Bacillati</taxon>
        <taxon>Actinomycetota</taxon>
        <taxon>Actinomycetes</taxon>
        <taxon>Bifidobacteriales</taxon>
        <taxon>Bifidobacteriaceae</taxon>
        <taxon>Pseudoscardovia</taxon>
    </lineage>
</organism>
<feature type="compositionally biased region" description="Basic and acidic residues" evidence="1">
    <location>
        <begin position="104"/>
        <end position="119"/>
    </location>
</feature>
<dbReference type="EMBL" id="MWWR01000024">
    <property type="protein sequence ID" value="OZG49007.1"/>
    <property type="molecule type" value="Genomic_DNA"/>
</dbReference>
<accession>A0A261EQ84</accession>
<evidence type="ECO:0000313" key="3">
    <source>
        <dbReference type="Proteomes" id="UP000216725"/>
    </source>
</evidence>
<evidence type="ECO:0000256" key="1">
    <source>
        <dbReference type="SAM" id="MobiDB-lite"/>
    </source>
</evidence>
<gene>
    <name evidence="2" type="ORF">PSRA_1739</name>
</gene>
<name>A0A261EQ84_9BIFI</name>
<dbReference type="Proteomes" id="UP000216725">
    <property type="component" value="Unassembled WGS sequence"/>
</dbReference>
<dbReference type="RefSeq" id="WP_094661532.1">
    <property type="nucleotide sequence ID" value="NZ_MWWR01000024.1"/>
</dbReference>